<dbReference type="AlphaFoldDB" id="A0A5B7GZ06"/>
<name>A0A5B7GZ06_PORTR</name>
<sequence>MHPGTEKVKVVKILDHKPSDLHRTLLVQIKSSNHT</sequence>
<evidence type="ECO:0000313" key="1">
    <source>
        <dbReference type="EMBL" id="MPC62846.1"/>
    </source>
</evidence>
<proteinExistence type="predicted"/>
<dbReference type="Proteomes" id="UP000324222">
    <property type="component" value="Unassembled WGS sequence"/>
</dbReference>
<accession>A0A5B7GZ06</accession>
<organism evidence="1 2">
    <name type="scientific">Portunus trituberculatus</name>
    <name type="common">Swimming crab</name>
    <name type="synonym">Neptunus trituberculatus</name>
    <dbReference type="NCBI Taxonomy" id="210409"/>
    <lineage>
        <taxon>Eukaryota</taxon>
        <taxon>Metazoa</taxon>
        <taxon>Ecdysozoa</taxon>
        <taxon>Arthropoda</taxon>
        <taxon>Crustacea</taxon>
        <taxon>Multicrustacea</taxon>
        <taxon>Malacostraca</taxon>
        <taxon>Eumalacostraca</taxon>
        <taxon>Eucarida</taxon>
        <taxon>Decapoda</taxon>
        <taxon>Pleocyemata</taxon>
        <taxon>Brachyura</taxon>
        <taxon>Eubrachyura</taxon>
        <taxon>Portunoidea</taxon>
        <taxon>Portunidae</taxon>
        <taxon>Portuninae</taxon>
        <taxon>Portunus</taxon>
    </lineage>
</organism>
<comment type="caution">
    <text evidence="1">The sequence shown here is derived from an EMBL/GenBank/DDBJ whole genome shotgun (WGS) entry which is preliminary data.</text>
</comment>
<evidence type="ECO:0000313" key="2">
    <source>
        <dbReference type="Proteomes" id="UP000324222"/>
    </source>
</evidence>
<reference evidence="1 2" key="1">
    <citation type="submission" date="2019-05" db="EMBL/GenBank/DDBJ databases">
        <title>Another draft genome of Portunus trituberculatus and its Hox gene families provides insights of decapod evolution.</title>
        <authorList>
            <person name="Jeong J.-H."/>
            <person name="Song I."/>
            <person name="Kim S."/>
            <person name="Choi T."/>
            <person name="Kim D."/>
            <person name="Ryu S."/>
            <person name="Kim W."/>
        </authorList>
    </citation>
    <scope>NUCLEOTIDE SEQUENCE [LARGE SCALE GENOMIC DNA]</scope>
    <source>
        <tissue evidence="1">Muscle</tissue>
    </source>
</reference>
<protein>
    <submittedName>
        <fullName evidence="1">Uncharacterized protein</fullName>
    </submittedName>
</protein>
<gene>
    <name evidence="1" type="ORF">E2C01_056936</name>
</gene>
<keyword evidence="2" id="KW-1185">Reference proteome</keyword>
<dbReference type="EMBL" id="VSRR010020114">
    <property type="protein sequence ID" value="MPC62846.1"/>
    <property type="molecule type" value="Genomic_DNA"/>
</dbReference>